<accession>A0A812CHV0</accession>
<evidence type="ECO:0008006" key="3">
    <source>
        <dbReference type="Google" id="ProtNLM"/>
    </source>
</evidence>
<dbReference type="Gene3D" id="2.60.120.740">
    <property type="match status" value="1"/>
</dbReference>
<sequence>MFSVKVLSSHWRILFCILEIGFLLVPTLEAAKAWSVTKVKAQDTDKLTISCPTGFHIVITYGEYGNKDSNCSDVFNQYSLARKCNYKQVCVFLQVNDGMKTSCPQGTKQYLNLRYKCMSGQSMLQFTQLTQKDKVHRLSCPLNARIYIVNATYSDNENTCVIDAKEDVKFSCWEHECTYHNTIHGINDTCPNLKMKLLIMYICKVGKYIFKRLSHNHI</sequence>
<protein>
    <recommendedName>
        <fullName evidence="3">SUEL-type lectin domain-containing protein</fullName>
    </recommendedName>
</protein>
<dbReference type="AlphaFoldDB" id="A0A812CHV0"/>
<evidence type="ECO:0000313" key="2">
    <source>
        <dbReference type="Proteomes" id="UP000597762"/>
    </source>
</evidence>
<dbReference type="CDD" id="cd22823">
    <property type="entry name" value="Gal_Rha_Lectin"/>
    <property type="match status" value="2"/>
</dbReference>
<reference evidence="1" key="1">
    <citation type="submission" date="2021-01" db="EMBL/GenBank/DDBJ databases">
        <authorList>
            <person name="Li R."/>
            <person name="Bekaert M."/>
        </authorList>
    </citation>
    <scope>NUCLEOTIDE SEQUENCE</scope>
    <source>
        <strain evidence="1">Farmed</strain>
    </source>
</reference>
<dbReference type="EMBL" id="CAHIKZ030001696">
    <property type="protein sequence ID" value="CAE1272719.1"/>
    <property type="molecule type" value="Genomic_DNA"/>
</dbReference>
<name>A0A812CHV0_ACAPH</name>
<proteinExistence type="predicted"/>
<comment type="caution">
    <text evidence="1">The sequence shown here is derived from an EMBL/GenBank/DDBJ whole genome shotgun (WGS) entry which is preliminary data.</text>
</comment>
<organism evidence="1 2">
    <name type="scientific">Acanthosepion pharaonis</name>
    <name type="common">Pharaoh cuttlefish</name>
    <name type="synonym">Sepia pharaonis</name>
    <dbReference type="NCBI Taxonomy" id="158019"/>
    <lineage>
        <taxon>Eukaryota</taxon>
        <taxon>Metazoa</taxon>
        <taxon>Spiralia</taxon>
        <taxon>Lophotrochozoa</taxon>
        <taxon>Mollusca</taxon>
        <taxon>Cephalopoda</taxon>
        <taxon>Coleoidea</taxon>
        <taxon>Decapodiformes</taxon>
        <taxon>Sepiida</taxon>
        <taxon>Sepiina</taxon>
        <taxon>Sepiidae</taxon>
        <taxon>Acanthosepion</taxon>
    </lineage>
</organism>
<gene>
    <name evidence="1" type="ORF">SPHA_37800</name>
</gene>
<dbReference type="Proteomes" id="UP000597762">
    <property type="component" value="Unassembled WGS sequence"/>
</dbReference>
<evidence type="ECO:0000313" key="1">
    <source>
        <dbReference type="EMBL" id="CAE1272719.1"/>
    </source>
</evidence>
<keyword evidence="2" id="KW-1185">Reference proteome</keyword>
<dbReference type="InterPro" id="IPR043159">
    <property type="entry name" value="Lectin_gal-bd_sf"/>
</dbReference>